<proteinExistence type="predicted"/>
<evidence type="ECO:0008006" key="3">
    <source>
        <dbReference type="Google" id="ProtNLM"/>
    </source>
</evidence>
<dbReference type="EMBL" id="RDSM01000003">
    <property type="protein sequence ID" value="RXH55399.1"/>
    <property type="molecule type" value="Genomic_DNA"/>
</dbReference>
<evidence type="ECO:0000313" key="2">
    <source>
        <dbReference type="Proteomes" id="UP000289437"/>
    </source>
</evidence>
<comment type="caution">
    <text evidence="1">The sequence shown here is derived from an EMBL/GenBank/DDBJ whole genome shotgun (WGS) entry which is preliminary data.</text>
</comment>
<dbReference type="InterPro" id="IPR014942">
    <property type="entry name" value="AbiEii"/>
</dbReference>
<reference evidence="1 2" key="1">
    <citation type="submission" date="2018-11" db="EMBL/GenBank/DDBJ databases">
        <authorList>
            <person name="Mardanov A.V."/>
            <person name="Ravin N.V."/>
            <person name="Dedysh S.N."/>
        </authorList>
    </citation>
    <scope>NUCLEOTIDE SEQUENCE [LARGE SCALE GENOMIC DNA]</scope>
    <source>
        <strain evidence="1 2">AF10</strain>
    </source>
</reference>
<dbReference type="Gene3D" id="3.10.450.620">
    <property type="entry name" value="JHP933, nucleotidyltransferase-like core domain"/>
    <property type="match status" value="1"/>
</dbReference>
<accession>A0A4Q0T0P6</accession>
<reference evidence="2" key="2">
    <citation type="submission" date="2019-02" db="EMBL/GenBank/DDBJ databases">
        <title>Granulicella sibirica sp. nov., a psychrotolerant acidobacterium isolated from an organic soil layer in forested tundra, West Siberia.</title>
        <authorList>
            <person name="Oshkin I.Y."/>
            <person name="Kulichevskaya I.S."/>
            <person name="Rijpstra W.I.C."/>
            <person name="Sinninghe Damste J.S."/>
            <person name="Rakitin A.L."/>
            <person name="Ravin N.V."/>
            <person name="Dedysh S.N."/>
        </authorList>
    </citation>
    <scope>NUCLEOTIDE SEQUENCE [LARGE SCALE GENOMIC DNA]</scope>
    <source>
        <strain evidence="2">AF10</strain>
    </source>
</reference>
<evidence type="ECO:0000313" key="1">
    <source>
        <dbReference type="EMBL" id="RXH55399.1"/>
    </source>
</evidence>
<gene>
    <name evidence="1" type="ORF">GRAN_4503</name>
</gene>
<organism evidence="1 2">
    <name type="scientific">Granulicella sibirica</name>
    <dbReference type="NCBI Taxonomy" id="2479048"/>
    <lineage>
        <taxon>Bacteria</taxon>
        <taxon>Pseudomonadati</taxon>
        <taxon>Acidobacteriota</taxon>
        <taxon>Terriglobia</taxon>
        <taxon>Terriglobales</taxon>
        <taxon>Acidobacteriaceae</taxon>
        <taxon>Granulicella</taxon>
    </lineage>
</organism>
<name>A0A4Q0T0P6_9BACT</name>
<dbReference type="AlphaFoldDB" id="A0A4Q0T0P6"/>
<keyword evidence="2" id="KW-1185">Reference proteome</keyword>
<dbReference type="Proteomes" id="UP000289437">
    <property type="component" value="Unassembled WGS sequence"/>
</dbReference>
<sequence>MAGEGVAPIVKLFEHPDFAQAILRAAEHFAAQGLRPAIIEKDYYVTEVLRIIAAAAGDQIIFKGGTSLSKGWNLIQRFSEDIDIFLDPLTFEPALTKRGIDRELKRLRDAVAAHPALEFLPEESQTIGGFGRNDRFSYEQLYGGRGEVANRVLLEAGAASGRQPTAHVELRSYLSRFLTETGVTLAAEDEGSFPMRLLHFRRTFVEKMFAIHSKVEMLKRDGRPLGTYARHYYDLFQLSQQPEVMDMLQSTEYEEIKEDYDLISRTHFPGSYFFPDRMSFANSDALFPKQQLLSNIAREYQGQCEVLCFGEYPSWDTVQNRFVELQELL</sequence>
<protein>
    <recommendedName>
        <fullName evidence="3">Nucleotidyl transferase AbiEii/AbiGii toxin family protein</fullName>
    </recommendedName>
</protein>
<dbReference type="Pfam" id="PF08843">
    <property type="entry name" value="AbiEii"/>
    <property type="match status" value="1"/>
</dbReference>